<dbReference type="SUPFAM" id="SSF52540">
    <property type="entry name" value="P-loop containing nucleoside triphosphate hydrolases"/>
    <property type="match status" value="1"/>
</dbReference>
<reference evidence="8" key="2">
    <citation type="submission" date="2025-08" db="UniProtKB">
        <authorList>
            <consortium name="Ensembl"/>
        </authorList>
    </citation>
    <scope>IDENTIFICATION</scope>
</reference>
<keyword evidence="1" id="KW-0001">2Fe-2S</keyword>
<evidence type="ECO:0000313" key="9">
    <source>
        <dbReference type="Proteomes" id="UP000694520"/>
    </source>
</evidence>
<dbReference type="GO" id="GO:0005525">
    <property type="term" value="F:GTP binding"/>
    <property type="evidence" value="ECO:0007669"/>
    <property type="project" value="InterPro"/>
</dbReference>
<dbReference type="PROSITE" id="PS51296">
    <property type="entry name" value="RIESKE"/>
    <property type="match status" value="1"/>
</dbReference>
<dbReference type="CDD" id="cd03467">
    <property type="entry name" value="Rieske"/>
    <property type="match status" value="1"/>
</dbReference>
<evidence type="ECO:0000256" key="4">
    <source>
        <dbReference type="ARBA" id="ARBA00023004"/>
    </source>
</evidence>
<dbReference type="InterPro" id="IPR036922">
    <property type="entry name" value="Rieske_2Fe-2S_sf"/>
</dbReference>
<dbReference type="Pfam" id="PF00071">
    <property type="entry name" value="Ras"/>
    <property type="match status" value="1"/>
</dbReference>
<dbReference type="Proteomes" id="UP000694520">
    <property type="component" value="Chromosome 8"/>
</dbReference>
<dbReference type="InterPro" id="IPR054716">
    <property type="entry name" value="Sol_Rieske_ferrdox_dom"/>
</dbReference>
<organism evidence="8 9">
    <name type="scientific">Bos mutus grunniens</name>
    <name type="common">Wild yak</name>
    <name type="synonym">Bos grunniens</name>
    <dbReference type="NCBI Taxonomy" id="30521"/>
    <lineage>
        <taxon>Eukaryota</taxon>
        <taxon>Metazoa</taxon>
        <taxon>Chordata</taxon>
        <taxon>Craniata</taxon>
        <taxon>Vertebrata</taxon>
        <taxon>Euteleostomi</taxon>
        <taxon>Mammalia</taxon>
        <taxon>Eutheria</taxon>
        <taxon>Laurasiatheria</taxon>
        <taxon>Artiodactyla</taxon>
        <taxon>Ruminantia</taxon>
        <taxon>Pecora</taxon>
        <taxon>Bovidae</taxon>
        <taxon>Bovinae</taxon>
        <taxon>Bos</taxon>
    </lineage>
</organism>
<dbReference type="InterPro" id="IPR017941">
    <property type="entry name" value="Rieske_2Fe-2S"/>
</dbReference>
<keyword evidence="2" id="KW-0479">Metal-binding</keyword>
<keyword evidence="9" id="KW-1185">Reference proteome</keyword>
<dbReference type="Pfam" id="PF22543">
    <property type="entry name" value="Rieske_4"/>
    <property type="match status" value="1"/>
</dbReference>
<dbReference type="GO" id="GO:0051537">
    <property type="term" value="F:2 iron, 2 sulfur cluster binding"/>
    <property type="evidence" value="ECO:0007669"/>
    <property type="project" value="UniProtKB-KW"/>
</dbReference>
<accession>A0A8C0AA98</accession>
<dbReference type="InterPro" id="IPR001806">
    <property type="entry name" value="Small_GTPase"/>
</dbReference>
<evidence type="ECO:0000313" key="8">
    <source>
        <dbReference type="Ensembl" id="ENSBGRP00000017348.1"/>
    </source>
</evidence>
<dbReference type="InterPro" id="IPR027417">
    <property type="entry name" value="P-loop_NTPase"/>
</dbReference>
<gene>
    <name evidence="8" type="primary">RHOBTB3</name>
</gene>
<dbReference type="GO" id="GO:0046872">
    <property type="term" value="F:metal ion binding"/>
    <property type="evidence" value="ECO:0007669"/>
    <property type="project" value="UniProtKB-KW"/>
</dbReference>
<evidence type="ECO:0000256" key="5">
    <source>
        <dbReference type="ARBA" id="ARBA00023014"/>
    </source>
</evidence>
<feature type="domain" description="Rieske" evidence="7">
    <location>
        <begin position="19"/>
        <end position="69"/>
    </location>
</feature>
<sequence length="273" mass="31013">MDPGGSEQDPEMKEQYASVYVGREEDIKRSERITAVVHDREVVIFYHKGEFHAMDIRCYHSGGPLHLGEIEDIFDSDWYTSRNLIGGADIIVIKYNVNDKFSFHEVKDNYIPVIKRALNSVPVIIAAVGTRQNEELPCTCPLCTSDRGSCVSTTEGIQLAKELGATYLELHSLDDFYIGKYFGGVLEYFMIQALNQKTSEKMKRRKMSNSFHGIRPPQLEQPGAFISLCLNIPLIFIVDRFKSVGQLFSNLSVFRTHLTFRFSEAGMESESDF</sequence>
<proteinExistence type="predicted"/>
<evidence type="ECO:0000259" key="7">
    <source>
        <dbReference type="PROSITE" id="PS51296"/>
    </source>
</evidence>
<keyword evidence="4" id="KW-0408">Iron</keyword>
<comment type="cofactor">
    <cofactor evidence="6">
        <name>[2Fe-2S] cluster</name>
        <dbReference type="ChEBI" id="CHEBI:190135"/>
    </cofactor>
</comment>
<keyword evidence="3" id="KW-0547">Nucleotide-binding</keyword>
<protein>
    <submittedName>
        <fullName evidence="8">Rho related BTB domain containing 3</fullName>
    </submittedName>
</protein>
<dbReference type="GeneTree" id="ENSGT00850000132411"/>
<keyword evidence="5" id="KW-0411">Iron-sulfur</keyword>
<reference evidence="8" key="1">
    <citation type="submission" date="2019-05" db="EMBL/GenBank/DDBJ databases">
        <authorList>
            <person name="Zhang S."/>
            <person name="Liu J."/>
        </authorList>
    </citation>
    <scope>NUCLEOTIDE SEQUENCE [LARGE SCALE GENOMIC DNA]</scope>
</reference>
<name>A0A8C0AA98_BOSMU</name>
<evidence type="ECO:0000256" key="3">
    <source>
        <dbReference type="ARBA" id="ARBA00022741"/>
    </source>
</evidence>
<dbReference type="PANTHER" id="PTHR21496">
    <property type="entry name" value="FERREDOXIN-RELATED"/>
    <property type="match status" value="1"/>
</dbReference>
<evidence type="ECO:0000256" key="1">
    <source>
        <dbReference type="ARBA" id="ARBA00022714"/>
    </source>
</evidence>
<dbReference type="PANTHER" id="PTHR21496:SF0">
    <property type="entry name" value="RIESKE DOMAIN-CONTAINING PROTEIN"/>
    <property type="match status" value="1"/>
</dbReference>
<reference evidence="8" key="3">
    <citation type="submission" date="2025-09" db="UniProtKB">
        <authorList>
            <consortium name="Ensembl"/>
        </authorList>
    </citation>
    <scope>IDENTIFICATION</scope>
</reference>
<evidence type="ECO:0000256" key="2">
    <source>
        <dbReference type="ARBA" id="ARBA00022723"/>
    </source>
</evidence>
<dbReference type="SUPFAM" id="SSF50022">
    <property type="entry name" value="ISP domain"/>
    <property type="match status" value="1"/>
</dbReference>
<dbReference type="Gene3D" id="2.102.10.10">
    <property type="entry name" value="Rieske [2Fe-2S] iron-sulphur domain"/>
    <property type="match status" value="1"/>
</dbReference>
<dbReference type="AlphaFoldDB" id="A0A8C0AA98"/>
<dbReference type="Ensembl" id="ENSBGRT00000020060.1">
    <property type="protein sequence ID" value="ENSBGRP00000017348.1"/>
    <property type="gene ID" value="ENSBGRG00000010973.1"/>
</dbReference>
<dbReference type="GO" id="GO:0003924">
    <property type="term" value="F:GTPase activity"/>
    <property type="evidence" value="ECO:0007669"/>
    <property type="project" value="InterPro"/>
</dbReference>
<evidence type="ECO:0000256" key="6">
    <source>
        <dbReference type="ARBA" id="ARBA00034078"/>
    </source>
</evidence>